<accession>A0ABP7TUV9</accession>
<dbReference type="Proteomes" id="UP001501353">
    <property type="component" value="Unassembled WGS sequence"/>
</dbReference>
<dbReference type="InterPro" id="IPR046170">
    <property type="entry name" value="DUF6172"/>
</dbReference>
<proteinExistence type="predicted"/>
<keyword evidence="2" id="KW-1185">Reference proteome</keyword>
<dbReference type="RefSeq" id="WP_344764953.1">
    <property type="nucleotide sequence ID" value="NZ_BAAAZE010000013.1"/>
</dbReference>
<organism evidence="1 2">
    <name type="scientific">Actimicrobium antarcticum</name>
    <dbReference type="NCBI Taxonomy" id="1051899"/>
    <lineage>
        <taxon>Bacteria</taxon>
        <taxon>Pseudomonadati</taxon>
        <taxon>Pseudomonadota</taxon>
        <taxon>Betaproteobacteria</taxon>
        <taxon>Burkholderiales</taxon>
        <taxon>Oxalobacteraceae</taxon>
        <taxon>Actimicrobium</taxon>
    </lineage>
</organism>
<sequence length="100" mass="11309">MRKIFQLTQEGLHRDRVLDAVKHDIRKYLKRERSRDLPKDADFLDFDCRFGASKETAKSVPLAELMAHLDTVASKGGNEAYVEILAKAGIREARPAGKAR</sequence>
<comment type="caution">
    <text evidence="1">The sequence shown here is derived from an EMBL/GenBank/DDBJ whole genome shotgun (WGS) entry which is preliminary data.</text>
</comment>
<dbReference type="EMBL" id="BAAAZE010000013">
    <property type="protein sequence ID" value="GAA4031645.1"/>
    <property type="molecule type" value="Genomic_DNA"/>
</dbReference>
<evidence type="ECO:0000313" key="1">
    <source>
        <dbReference type="EMBL" id="GAA4031645.1"/>
    </source>
</evidence>
<reference evidence="2" key="1">
    <citation type="journal article" date="2019" name="Int. J. Syst. Evol. Microbiol.">
        <title>The Global Catalogue of Microorganisms (GCM) 10K type strain sequencing project: providing services to taxonomists for standard genome sequencing and annotation.</title>
        <authorList>
            <consortium name="The Broad Institute Genomics Platform"/>
            <consortium name="The Broad Institute Genome Sequencing Center for Infectious Disease"/>
            <person name="Wu L."/>
            <person name="Ma J."/>
        </authorList>
    </citation>
    <scope>NUCLEOTIDE SEQUENCE [LARGE SCALE GENOMIC DNA]</scope>
    <source>
        <strain evidence="2">JCM 16673</strain>
    </source>
</reference>
<dbReference type="Pfam" id="PF19669">
    <property type="entry name" value="DUF6172"/>
    <property type="match status" value="1"/>
</dbReference>
<protein>
    <submittedName>
        <fullName evidence="1">Uncharacterized protein</fullName>
    </submittedName>
</protein>
<gene>
    <name evidence="1" type="ORF">GCM10022212_33010</name>
</gene>
<name>A0ABP7TUV9_9BURK</name>
<evidence type="ECO:0000313" key="2">
    <source>
        <dbReference type="Proteomes" id="UP001501353"/>
    </source>
</evidence>